<gene>
    <name evidence="10" type="ORF">D4A47_07845</name>
</gene>
<organism evidence="10 11">
    <name type="scientific">Anaerotruncus massiliensis</name>
    <name type="common">ex Liu et al. 2021</name>
    <dbReference type="NCBI Taxonomy" id="2321404"/>
    <lineage>
        <taxon>Bacteria</taxon>
        <taxon>Bacillati</taxon>
        <taxon>Bacillota</taxon>
        <taxon>Clostridia</taxon>
        <taxon>Eubacteriales</taxon>
        <taxon>Oscillospiraceae</taxon>
        <taxon>Anaerotruncus</taxon>
    </lineage>
</organism>
<feature type="transmembrane region" description="Helical" evidence="9">
    <location>
        <begin position="345"/>
        <end position="364"/>
    </location>
</feature>
<dbReference type="GO" id="GO:0005886">
    <property type="term" value="C:plasma membrane"/>
    <property type="evidence" value="ECO:0007669"/>
    <property type="project" value="UniProtKB-SubCell"/>
</dbReference>
<dbReference type="Proteomes" id="UP000276301">
    <property type="component" value="Unassembled WGS sequence"/>
</dbReference>
<keyword evidence="6 9" id="KW-1133">Transmembrane helix</keyword>
<feature type="transmembrane region" description="Helical" evidence="9">
    <location>
        <begin position="149"/>
        <end position="167"/>
    </location>
</feature>
<dbReference type="EMBL" id="RCHT01000011">
    <property type="protein sequence ID" value="RLL10962.1"/>
    <property type="molecule type" value="Genomic_DNA"/>
</dbReference>
<keyword evidence="11" id="KW-1185">Reference proteome</keyword>
<dbReference type="InterPro" id="IPR050297">
    <property type="entry name" value="LipidA_mod_glycosyltrf_83"/>
</dbReference>
<proteinExistence type="inferred from homology"/>
<dbReference type="AlphaFoldDB" id="A0A498D0K9"/>
<evidence type="ECO:0000256" key="3">
    <source>
        <dbReference type="ARBA" id="ARBA00022676"/>
    </source>
</evidence>
<feature type="transmembrane region" description="Helical" evidence="9">
    <location>
        <begin position="20"/>
        <end position="43"/>
    </location>
</feature>
<keyword evidence="5 9" id="KW-0812">Transmembrane</keyword>
<comment type="subcellular location">
    <subcellularLocation>
        <location evidence="1">Cell membrane</location>
        <topology evidence="1">Multi-pass membrane protein</topology>
    </subcellularLocation>
</comment>
<dbReference type="RefSeq" id="WP_121586862.1">
    <property type="nucleotide sequence ID" value="NZ_RCHT01000011.1"/>
</dbReference>
<dbReference type="PANTHER" id="PTHR33908">
    <property type="entry name" value="MANNOSYLTRANSFERASE YKCB-RELATED"/>
    <property type="match status" value="1"/>
</dbReference>
<evidence type="ECO:0000313" key="11">
    <source>
        <dbReference type="Proteomes" id="UP000276301"/>
    </source>
</evidence>
<keyword evidence="4" id="KW-0808">Transferase</keyword>
<keyword evidence="7 9" id="KW-0472">Membrane</keyword>
<accession>A0A498D0K9</accession>
<evidence type="ECO:0000256" key="8">
    <source>
        <dbReference type="ARBA" id="ARBA00024033"/>
    </source>
</evidence>
<evidence type="ECO:0000256" key="5">
    <source>
        <dbReference type="ARBA" id="ARBA00022692"/>
    </source>
</evidence>
<comment type="similarity">
    <text evidence="8">Belongs to the glycosyltransferase 87 family.</text>
</comment>
<dbReference type="InterPro" id="IPR018584">
    <property type="entry name" value="GT87"/>
</dbReference>
<evidence type="ECO:0000256" key="4">
    <source>
        <dbReference type="ARBA" id="ARBA00022679"/>
    </source>
</evidence>
<evidence type="ECO:0000256" key="7">
    <source>
        <dbReference type="ARBA" id="ARBA00023136"/>
    </source>
</evidence>
<dbReference type="Pfam" id="PF09594">
    <property type="entry name" value="GT87"/>
    <property type="match status" value="1"/>
</dbReference>
<dbReference type="GO" id="GO:0016758">
    <property type="term" value="F:hexosyltransferase activity"/>
    <property type="evidence" value="ECO:0007669"/>
    <property type="project" value="InterPro"/>
</dbReference>
<dbReference type="GO" id="GO:0016763">
    <property type="term" value="F:pentosyltransferase activity"/>
    <property type="evidence" value="ECO:0007669"/>
    <property type="project" value="TreeGrafter"/>
</dbReference>
<feature type="transmembrane region" description="Helical" evidence="9">
    <location>
        <begin position="209"/>
        <end position="229"/>
    </location>
</feature>
<keyword evidence="2" id="KW-1003">Cell membrane</keyword>
<protein>
    <submittedName>
        <fullName evidence="10">DUF2029 domain-containing protein</fullName>
    </submittedName>
</protein>
<evidence type="ECO:0000256" key="1">
    <source>
        <dbReference type="ARBA" id="ARBA00004651"/>
    </source>
</evidence>
<evidence type="ECO:0000256" key="9">
    <source>
        <dbReference type="SAM" id="Phobius"/>
    </source>
</evidence>
<sequence length="442" mass="49235">MDEKRLGASFCPSRGQIRWFLTVLVAFAALVRLMVAYITVHYFDLSFYVDWSTGVANDFFGAYNNIGNLDYPPLFLFPLFLTGKLLGIGAVRAFDPYMMLALKGWQVLFDLACIPLLYRVLRREGQLVGLAGAAIWAVNPAGILNSSYWGQTDSIMIFLVVLAFLLLEEGRPVWSGAVMALACLMKFQSLYFAPVYAVALLTSYPPRRIFQTVAAGAGAVLAVFLPFMARSGWALPLEIYFGGFGQYQGASLNAFNFYSSAGLNYKHFSTKILGLIQADHLSTLLLAAALALLVAVWFTATEKSVWLMGFLFMQTVFMFTTRMHERYQIPVLVMALIAAARHRSRGMFASFGALAVMVFLNQFLVLQQIFAADKQAGWIAHYDAVVVALSHVNLLLYFATAWVALRVCYRRGHYGFARSFRAMLPERWRGSPPGPNPQRGAP</sequence>
<comment type="caution">
    <text evidence="10">The sequence shown here is derived from an EMBL/GenBank/DDBJ whole genome shotgun (WGS) entry which is preliminary data.</text>
</comment>
<name>A0A498D0K9_9FIRM</name>
<keyword evidence="3" id="KW-0328">Glycosyltransferase</keyword>
<feature type="transmembrane region" description="Helical" evidence="9">
    <location>
        <begin position="281"/>
        <end position="300"/>
    </location>
</feature>
<feature type="transmembrane region" description="Helical" evidence="9">
    <location>
        <begin position="384"/>
        <end position="405"/>
    </location>
</feature>
<feature type="transmembrane region" description="Helical" evidence="9">
    <location>
        <begin position="306"/>
        <end position="324"/>
    </location>
</feature>
<feature type="transmembrane region" description="Helical" evidence="9">
    <location>
        <begin position="74"/>
        <end position="94"/>
    </location>
</feature>
<evidence type="ECO:0000256" key="6">
    <source>
        <dbReference type="ARBA" id="ARBA00022989"/>
    </source>
</evidence>
<feature type="transmembrane region" description="Helical" evidence="9">
    <location>
        <begin position="174"/>
        <end position="197"/>
    </location>
</feature>
<evidence type="ECO:0000313" key="10">
    <source>
        <dbReference type="EMBL" id="RLL10962.1"/>
    </source>
</evidence>
<dbReference type="PANTHER" id="PTHR33908:SF11">
    <property type="entry name" value="MEMBRANE PROTEIN"/>
    <property type="match status" value="1"/>
</dbReference>
<feature type="transmembrane region" description="Helical" evidence="9">
    <location>
        <begin position="127"/>
        <end position="143"/>
    </location>
</feature>
<dbReference type="GO" id="GO:0009103">
    <property type="term" value="P:lipopolysaccharide biosynthetic process"/>
    <property type="evidence" value="ECO:0007669"/>
    <property type="project" value="UniProtKB-ARBA"/>
</dbReference>
<reference evidence="10 11" key="1">
    <citation type="submission" date="2018-10" db="EMBL/GenBank/DDBJ databases">
        <title>Anaerotruncus faecis sp. nov., isolated from human feces.</title>
        <authorList>
            <person name="Wang Y.-J."/>
        </authorList>
    </citation>
    <scope>NUCLEOTIDE SEQUENCE [LARGE SCALE GENOMIC DNA]</scope>
    <source>
        <strain evidence="10 11">22A2-44</strain>
    </source>
</reference>
<evidence type="ECO:0000256" key="2">
    <source>
        <dbReference type="ARBA" id="ARBA00022475"/>
    </source>
</evidence>